<dbReference type="Proteomes" id="UP000541558">
    <property type="component" value="Unassembled WGS sequence"/>
</dbReference>
<accession>A0A8H5EYU8</accession>
<dbReference type="OrthoDB" id="3199068at2759"/>
<feature type="region of interest" description="Disordered" evidence="2">
    <location>
        <begin position="315"/>
        <end position="345"/>
    </location>
</feature>
<evidence type="ECO:0000313" key="4">
    <source>
        <dbReference type="Proteomes" id="UP000541558"/>
    </source>
</evidence>
<protein>
    <recommendedName>
        <fullName evidence="5">BTB domain-containing protein</fullName>
    </recommendedName>
</protein>
<sequence length="345" mass="39313">MANIASSPPFVLDEEYYWELVKFSAENHVFRVPKHRFVADSESFATAHGLDFNSLASEDDFSAENPLLDAVPLDVTAHEFHVFLKALYPKQLQGELTLSTDEWFIVLKLSTKWLFNNLRKLAIEKLSPLAGVYSINIEQIHLGEEFNVEAWLLSGYRQLVKRDPPITIEEAEKLGWQNAIKLCALREGWTKHIRSESNWRSAPEPYDLNADLKSAFSEKFEAIREAQPLYITTEERLAIQQERELAEKEAKDAAERMTQEERTLAEREADRARLELAAAAGRARVEEIAKELEEHKLLLEALDCDMSIADTLLDETSNRQSGSPSLDEESDLRIGKVKKGKKGKK</sequence>
<feature type="compositionally biased region" description="Polar residues" evidence="2">
    <location>
        <begin position="315"/>
        <end position="324"/>
    </location>
</feature>
<evidence type="ECO:0000256" key="2">
    <source>
        <dbReference type="SAM" id="MobiDB-lite"/>
    </source>
</evidence>
<dbReference type="AlphaFoldDB" id="A0A8H5EYU8"/>
<feature type="compositionally biased region" description="Basic residues" evidence="2">
    <location>
        <begin position="335"/>
        <end position="345"/>
    </location>
</feature>
<reference evidence="3 4" key="1">
    <citation type="journal article" date="2020" name="ISME J.">
        <title>Uncovering the hidden diversity of litter-decomposition mechanisms in mushroom-forming fungi.</title>
        <authorList>
            <person name="Floudas D."/>
            <person name="Bentzer J."/>
            <person name="Ahren D."/>
            <person name="Johansson T."/>
            <person name="Persson P."/>
            <person name="Tunlid A."/>
        </authorList>
    </citation>
    <scope>NUCLEOTIDE SEQUENCE [LARGE SCALE GENOMIC DNA]</scope>
    <source>
        <strain evidence="3 4">CBS 175.51</strain>
    </source>
</reference>
<organism evidence="3 4">
    <name type="scientific">Ephemerocybe angulata</name>
    <dbReference type="NCBI Taxonomy" id="980116"/>
    <lineage>
        <taxon>Eukaryota</taxon>
        <taxon>Fungi</taxon>
        <taxon>Dikarya</taxon>
        <taxon>Basidiomycota</taxon>
        <taxon>Agaricomycotina</taxon>
        <taxon>Agaricomycetes</taxon>
        <taxon>Agaricomycetidae</taxon>
        <taxon>Agaricales</taxon>
        <taxon>Agaricineae</taxon>
        <taxon>Psathyrellaceae</taxon>
        <taxon>Ephemerocybe</taxon>
    </lineage>
</organism>
<feature type="coiled-coil region" evidence="1">
    <location>
        <begin position="231"/>
        <end position="305"/>
    </location>
</feature>
<keyword evidence="4" id="KW-1185">Reference proteome</keyword>
<proteinExistence type="predicted"/>
<evidence type="ECO:0000256" key="1">
    <source>
        <dbReference type="SAM" id="Coils"/>
    </source>
</evidence>
<name>A0A8H5EYU8_9AGAR</name>
<keyword evidence="1" id="KW-0175">Coiled coil</keyword>
<gene>
    <name evidence="3" type="ORF">D9611_003655</name>
</gene>
<evidence type="ECO:0000313" key="3">
    <source>
        <dbReference type="EMBL" id="KAF5317083.1"/>
    </source>
</evidence>
<dbReference type="EMBL" id="JAACJK010000219">
    <property type="protein sequence ID" value="KAF5317083.1"/>
    <property type="molecule type" value="Genomic_DNA"/>
</dbReference>
<evidence type="ECO:0008006" key="5">
    <source>
        <dbReference type="Google" id="ProtNLM"/>
    </source>
</evidence>
<comment type="caution">
    <text evidence="3">The sequence shown here is derived from an EMBL/GenBank/DDBJ whole genome shotgun (WGS) entry which is preliminary data.</text>
</comment>